<name>A0A2Z2NJN4_9GAMM</name>
<gene>
    <name evidence="8 10" type="primary">purC</name>
    <name evidence="10" type="ORF">IMCC3135_07485</name>
</gene>
<dbReference type="EMBL" id="CP018632">
    <property type="protein sequence ID" value="ASJ71602.1"/>
    <property type="molecule type" value="Genomic_DNA"/>
</dbReference>
<keyword evidence="6 8" id="KW-0067">ATP-binding</keyword>
<evidence type="ECO:0000256" key="1">
    <source>
        <dbReference type="ARBA" id="ARBA00004672"/>
    </source>
</evidence>
<evidence type="ECO:0000256" key="5">
    <source>
        <dbReference type="ARBA" id="ARBA00022755"/>
    </source>
</evidence>
<dbReference type="Gene3D" id="3.30.470.20">
    <property type="entry name" value="ATP-grasp fold, B domain"/>
    <property type="match status" value="1"/>
</dbReference>
<reference evidence="10 11" key="1">
    <citation type="submission" date="2016-12" db="EMBL/GenBank/DDBJ databases">
        <authorList>
            <person name="Song W.-J."/>
            <person name="Kurnit D.M."/>
        </authorList>
    </citation>
    <scope>NUCLEOTIDE SEQUENCE [LARGE SCALE GENOMIC DNA]</scope>
    <source>
        <strain evidence="10 11">IMCC3135</strain>
    </source>
</reference>
<dbReference type="SUPFAM" id="SSF56104">
    <property type="entry name" value="SAICAR synthase-like"/>
    <property type="match status" value="1"/>
</dbReference>
<dbReference type="PROSITE" id="PS01057">
    <property type="entry name" value="SAICAR_SYNTHETASE_1"/>
    <property type="match status" value="1"/>
</dbReference>
<dbReference type="CDD" id="cd01414">
    <property type="entry name" value="SAICAR_synt_Sc"/>
    <property type="match status" value="1"/>
</dbReference>
<feature type="domain" description="SAICAR synthetase/ADE2 N-terminal" evidence="9">
    <location>
        <begin position="42"/>
        <end position="293"/>
    </location>
</feature>
<evidence type="ECO:0000256" key="7">
    <source>
        <dbReference type="ARBA" id="ARBA00048475"/>
    </source>
</evidence>
<comment type="pathway">
    <text evidence="1 8">Purine metabolism; IMP biosynthesis via de novo pathway; 5-amino-1-(5-phospho-D-ribosyl)imidazole-4-carboxamide from 5-amino-1-(5-phospho-D-ribosyl)imidazole-4-carboxylate: step 1/2.</text>
</comment>
<keyword evidence="3 8" id="KW-0436">Ligase</keyword>
<evidence type="ECO:0000256" key="4">
    <source>
        <dbReference type="ARBA" id="ARBA00022741"/>
    </source>
</evidence>
<dbReference type="GO" id="GO:0005737">
    <property type="term" value="C:cytoplasm"/>
    <property type="evidence" value="ECO:0007669"/>
    <property type="project" value="TreeGrafter"/>
</dbReference>
<dbReference type="GO" id="GO:0006189">
    <property type="term" value="P:'de novo' IMP biosynthetic process"/>
    <property type="evidence" value="ECO:0007669"/>
    <property type="project" value="UniProtKB-UniRule"/>
</dbReference>
<protein>
    <recommendedName>
        <fullName evidence="8">Phosphoribosylaminoimidazole-succinocarboxamide synthase</fullName>
        <ecNumber evidence="8">6.3.2.6</ecNumber>
    </recommendedName>
    <alternativeName>
        <fullName evidence="8">SAICAR synthetase</fullName>
    </alternativeName>
</protein>
<dbReference type="FunFam" id="3.30.470.20:FF:000015">
    <property type="entry name" value="Phosphoribosylaminoimidazole-succinocarboxamide synthase"/>
    <property type="match status" value="1"/>
</dbReference>
<dbReference type="EC" id="6.3.2.6" evidence="8"/>
<dbReference type="GO" id="GO:0005524">
    <property type="term" value="F:ATP binding"/>
    <property type="evidence" value="ECO:0007669"/>
    <property type="project" value="UniProtKB-KW"/>
</dbReference>
<dbReference type="PROSITE" id="PS01058">
    <property type="entry name" value="SAICAR_SYNTHETASE_2"/>
    <property type="match status" value="1"/>
</dbReference>
<keyword evidence="5 8" id="KW-0658">Purine biosynthesis</keyword>
<dbReference type="HAMAP" id="MF_00137">
    <property type="entry name" value="SAICAR_synth"/>
    <property type="match status" value="1"/>
</dbReference>
<organism evidence="10 11">
    <name type="scientific">Granulosicoccus antarcticus IMCC3135</name>
    <dbReference type="NCBI Taxonomy" id="1192854"/>
    <lineage>
        <taxon>Bacteria</taxon>
        <taxon>Pseudomonadati</taxon>
        <taxon>Pseudomonadota</taxon>
        <taxon>Gammaproteobacteria</taxon>
        <taxon>Chromatiales</taxon>
        <taxon>Granulosicoccaceae</taxon>
        <taxon>Granulosicoccus</taxon>
    </lineage>
</organism>
<dbReference type="GO" id="GO:0004639">
    <property type="term" value="F:phosphoribosylaminoimidazolesuccinocarboxamide synthase activity"/>
    <property type="evidence" value="ECO:0007669"/>
    <property type="project" value="UniProtKB-UniRule"/>
</dbReference>
<dbReference type="PANTHER" id="PTHR43700:SF1">
    <property type="entry name" value="PHOSPHORIBOSYLAMINOIMIDAZOLE-SUCCINOCARBOXAMIDE SYNTHASE"/>
    <property type="match status" value="1"/>
</dbReference>
<dbReference type="NCBIfam" id="TIGR00081">
    <property type="entry name" value="purC"/>
    <property type="match status" value="1"/>
</dbReference>
<dbReference type="NCBIfam" id="NF010568">
    <property type="entry name" value="PRK13961.1"/>
    <property type="match status" value="1"/>
</dbReference>
<dbReference type="UniPathway" id="UPA00074">
    <property type="reaction ID" value="UER00131"/>
</dbReference>
<sequence length="320" mass="35906">MLSLQRSILEPLSELGKNLQSMSAHSTDEGLHTTSIRSLELQYRGKVRDIYVIDDAHWLIIATDRVSAFDVILPNVIPGKGKLLTKLAMFWFNRVQAMIPNHLANLSLESILPDPAERAQAEGRCMIVRRLKALPIEAIVRGYIIGSGWKDYQDTGSVCGHTLPEGLQQADKLPQVLFTPATKAELGDHDENISFDTMVGIVGEKLADDIRRVSLALYNDAASYALERGIIIADTKFEFGQDSQGNLVLMDEILTPDSSRFWEAQTWKPGISPPSYDKQYVRDWLETLDWNKTSPGPEVPQEVINGTLERYQEAVDRLTR</sequence>
<evidence type="ECO:0000313" key="10">
    <source>
        <dbReference type="EMBL" id="ASJ71602.1"/>
    </source>
</evidence>
<evidence type="ECO:0000256" key="6">
    <source>
        <dbReference type="ARBA" id="ARBA00022840"/>
    </source>
</evidence>
<dbReference type="Proteomes" id="UP000250079">
    <property type="component" value="Chromosome"/>
</dbReference>
<evidence type="ECO:0000313" key="11">
    <source>
        <dbReference type="Proteomes" id="UP000250079"/>
    </source>
</evidence>
<dbReference type="KEGG" id="gai:IMCC3135_07485"/>
<comment type="similarity">
    <text evidence="2 8">Belongs to the SAICAR synthetase family.</text>
</comment>
<dbReference type="AlphaFoldDB" id="A0A2Z2NJN4"/>
<dbReference type="InterPro" id="IPR001636">
    <property type="entry name" value="SAICAR_synth"/>
</dbReference>
<keyword evidence="11" id="KW-1185">Reference proteome</keyword>
<dbReference type="InterPro" id="IPR018236">
    <property type="entry name" value="SAICAR_synthetase_CS"/>
</dbReference>
<dbReference type="InterPro" id="IPR028923">
    <property type="entry name" value="SAICAR_synt/ADE2_N"/>
</dbReference>
<dbReference type="Pfam" id="PF01259">
    <property type="entry name" value="SAICAR_synt"/>
    <property type="match status" value="1"/>
</dbReference>
<evidence type="ECO:0000256" key="2">
    <source>
        <dbReference type="ARBA" id="ARBA00010190"/>
    </source>
</evidence>
<evidence type="ECO:0000256" key="8">
    <source>
        <dbReference type="HAMAP-Rule" id="MF_00137"/>
    </source>
</evidence>
<keyword evidence="4 8" id="KW-0547">Nucleotide-binding</keyword>
<accession>A0A2Z2NJN4</accession>
<comment type="catalytic activity">
    <reaction evidence="7 8">
        <text>5-amino-1-(5-phospho-D-ribosyl)imidazole-4-carboxylate + L-aspartate + ATP = (2S)-2-[5-amino-1-(5-phospho-beta-D-ribosyl)imidazole-4-carboxamido]succinate + ADP + phosphate + 2 H(+)</text>
        <dbReference type="Rhea" id="RHEA:22628"/>
        <dbReference type="ChEBI" id="CHEBI:15378"/>
        <dbReference type="ChEBI" id="CHEBI:29991"/>
        <dbReference type="ChEBI" id="CHEBI:30616"/>
        <dbReference type="ChEBI" id="CHEBI:43474"/>
        <dbReference type="ChEBI" id="CHEBI:58443"/>
        <dbReference type="ChEBI" id="CHEBI:77657"/>
        <dbReference type="ChEBI" id="CHEBI:456216"/>
        <dbReference type="EC" id="6.3.2.6"/>
    </reaction>
</comment>
<evidence type="ECO:0000256" key="3">
    <source>
        <dbReference type="ARBA" id="ARBA00022598"/>
    </source>
</evidence>
<proteinExistence type="inferred from homology"/>
<dbReference type="Gene3D" id="3.30.200.20">
    <property type="entry name" value="Phosphorylase Kinase, domain 1"/>
    <property type="match status" value="1"/>
</dbReference>
<dbReference type="PANTHER" id="PTHR43700">
    <property type="entry name" value="PHOSPHORIBOSYLAMINOIMIDAZOLE-SUCCINOCARBOXAMIDE SYNTHASE"/>
    <property type="match status" value="1"/>
</dbReference>
<evidence type="ECO:0000259" key="9">
    <source>
        <dbReference type="Pfam" id="PF01259"/>
    </source>
</evidence>